<comment type="caution">
    <text evidence="1">The sequence shown here is derived from an EMBL/GenBank/DDBJ whole genome shotgun (WGS) entry which is preliminary data.</text>
</comment>
<dbReference type="EMBL" id="BQNB010015974">
    <property type="protein sequence ID" value="GJT46305.1"/>
    <property type="molecule type" value="Genomic_DNA"/>
</dbReference>
<evidence type="ECO:0008006" key="3">
    <source>
        <dbReference type="Google" id="ProtNLM"/>
    </source>
</evidence>
<reference evidence="1" key="2">
    <citation type="submission" date="2022-01" db="EMBL/GenBank/DDBJ databases">
        <authorList>
            <person name="Yamashiro T."/>
            <person name="Shiraishi A."/>
            <person name="Satake H."/>
            <person name="Nakayama K."/>
        </authorList>
    </citation>
    <scope>NUCLEOTIDE SEQUENCE</scope>
</reference>
<evidence type="ECO:0000313" key="1">
    <source>
        <dbReference type="EMBL" id="GJT46305.1"/>
    </source>
</evidence>
<protein>
    <recommendedName>
        <fullName evidence="3">Reverse transcriptase domain-containing protein</fullName>
    </recommendedName>
</protein>
<organism evidence="1 2">
    <name type="scientific">Tanacetum coccineum</name>
    <dbReference type="NCBI Taxonomy" id="301880"/>
    <lineage>
        <taxon>Eukaryota</taxon>
        <taxon>Viridiplantae</taxon>
        <taxon>Streptophyta</taxon>
        <taxon>Embryophyta</taxon>
        <taxon>Tracheophyta</taxon>
        <taxon>Spermatophyta</taxon>
        <taxon>Magnoliopsida</taxon>
        <taxon>eudicotyledons</taxon>
        <taxon>Gunneridae</taxon>
        <taxon>Pentapetalae</taxon>
        <taxon>asterids</taxon>
        <taxon>campanulids</taxon>
        <taxon>Asterales</taxon>
        <taxon>Asteraceae</taxon>
        <taxon>Asteroideae</taxon>
        <taxon>Anthemideae</taxon>
        <taxon>Anthemidinae</taxon>
        <taxon>Tanacetum</taxon>
    </lineage>
</organism>
<name>A0ABQ5E606_9ASTR</name>
<keyword evidence="2" id="KW-1185">Reference proteome</keyword>
<proteinExistence type="predicted"/>
<sequence length="244" mass="28393">MTNMKWQPNRTVDTTRWRTGGWTVEEVEETRDRKAELVVERWTQDGQEGNRVTTIATSRVDVRSAYVSNVEMVVRNKEFMACNPKDYDGKGGAIVYTRWIEKMESVQDMSGCGANLKVKYTFGSFIDFKGLMRKEFYLNNELQKLESEFWCHTMVRAGHVADTDRLHKPAGLVPHLVTPEKKRIERYWYEQITKKRTKNKAKTTKPDTEWKSCKGQGQCDQYAKDKFCYSQSKTSTNKQSISVP</sequence>
<dbReference type="Proteomes" id="UP001151760">
    <property type="component" value="Unassembled WGS sequence"/>
</dbReference>
<reference evidence="1" key="1">
    <citation type="journal article" date="2022" name="Int. J. Mol. Sci.">
        <title>Draft Genome of Tanacetum Coccineum: Genomic Comparison of Closely Related Tanacetum-Family Plants.</title>
        <authorList>
            <person name="Yamashiro T."/>
            <person name="Shiraishi A."/>
            <person name="Nakayama K."/>
            <person name="Satake H."/>
        </authorList>
    </citation>
    <scope>NUCLEOTIDE SEQUENCE</scope>
</reference>
<accession>A0ABQ5E606</accession>
<evidence type="ECO:0000313" key="2">
    <source>
        <dbReference type="Proteomes" id="UP001151760"/>
    </source>
</evidence>
<gene>
    <name evidence="1" type="ORF">Tco_0955020</name>
</gene>